<comment type="caution">
    <text evidence="1">The sequence shown here is derived from an EMBL/GenBank/DDBJ whole genome shotgun (WGS) entry which is preliminary data.</text>
</comment>
<evidence type="ECO:0000313" key="1">
    <source>
        <dbReference type="EMBL" id="MFC6005722.1"/>
    </source>
</evidence>
<dbReference type="EMBL" id="JBHSRD010000002">
    <property type="protein sequence ID" value="MFC6005722.1"/>
    <property type="molecule type" value="Genomic_DNA"/>
</dbReference>
<evidence type="ECO:0000313" key="2">
    <source>
        <dbReference type="Proteomes" id="UP001596189"/>
    </source>
</evidence>
<dbReference type="Gene3D" id="3.40.630.30">
    <property type="match status" value="1"/>
</dbReference>
<dbReference type="InterPro" id="IPR016181">
    <property type="entry name" value="Acyl_CoA_acyltransferase"/>
</dbReference>
<evidence type="ECO:0008006" key="3">
    <source>
        <dbReference type="Google" id="ProtNLM"/>
    </source>
</evidence>
<accession>A0ABW1J9R0</accession>
<protein>
    <recommendedName>
        <fullName evidence="3">GNAT family N-acetyltransferase</fullName>
    </recommendedName>
</protein>
<dbReference type="RefSeq" id="WP_345716600.1">
    <property type="nucleotide sequence ID" value="NZ_BAABFP010000005.1"/>
</dbReference>
<organism evidence="1 2">
    <name type="scientific">Angustibacter luteus</name>
    <dbReference type="NCBI Taxonomy" id="658456"/>
    <lineage>
        <taxon>Bacteria</taxon>
        <taxon>Bacillati</taxon>
        <taxon>Actinomycetota</taxon>
        <taxon>Actinomycetes</taxon>
        <taxon>Kineosporiales</taxon>
        <taxon>Kineosporiaceae</taxon>
    </lineage>
</organism>
<proteinExistence type="predicted"/>
<dbReference type="SUPFAM" id="SSF55729">
    <property type="entry name" value="Acyl-CoA N-acyltransferases (Nat)"/>
    <property type="match status" value="1"/>
</dbReference>
<sequence length="99" mass="10266">MPVQLLDADPDPEVVDGLSDVLVDCVAGGASVGFLTGLTADAVGLGRTLLVLDTETGSDAESLYARRGWRRVGSIEDFALTPDGALSGTTIFSKRLDTP</sequence>
<gene>
    <name evidence="1" type="ORF">ACFQDO_01140</name>
</gene>
<dbReference type="Proteomes" id="UP001596189">
    <property type="component" value="Unassembled WGS sequence"/>
</dbReference>
<keyword evidence="2" id="KW-1185">Reference proteome</keyword>
<reference evidence="2" key="1">
    <citation type="journal article" date="2019" name="Int. J. Syst. Evol. Microbiol.">
        <title>The Global Catalogue of Microorganisms (GCM) 10K type strain sequencing project: providing services to taxonomists for standard genome sequencing and annotation.</title>
        <authorList>
            <consortium name="The Broad Institute Genomics Platform"/>
            <consortium name="The Broad Institute Genome Sequencing Center for Infectious Disease"/>
            <person name="Wu L."/>
            <person name="Ma J."/>
        </authorList>
    </citation>
    <scope>NUCLEOTIDE SEQUENCE [LARGE SCALE GENOMIC DNA]</scope>
    <source>
        <strain evidence="2">KACC 14249</strain>
    </source>
</reference>
<name>A0ABW1J9R0_9ACTN</name>